<proteinExistence type="predicted"/>
<dbReference type="AlphaFoldDB" id="A0A164NU10"/>
<sequence>MIEAVGDEKTNSGTTSRRSVIVGSAAAAVGVGIGVAAAKISDADNDTSTMESSFKVVDRRGKQRFLFETRKPPVILGGKTYPAQTRRAPDDGSYMLFNDENGDEKGGILAAGDGAQISFDYPNGDAIHLGTGWQDKTGGAGLEIYHPSDLKASADEAKHPVGLRLFVDNENGTGLTLCDQQGRPRIQLRVAMDGTASIAIFDEQGAIVKQL</sequence>
<evidence type="ECO:0000313" key="1">
    <source>
        <dbReference type="EMBL" id="KZM74723.1"/>
    </source>
</evidence>
<accession>A0A164NU10</accession>
<dbReference type="Proteomes" id="UP000076512">
    <property type="component" value="Unassembled WGS sequence"/>
</dbReference>
<comment type="caution">
    <text evidence="1">The sequence shown here is derived from an EMBL/GenBank/DDBJ whole genome shotgun (WGS) entry which is preliminary data.</text>
</comment>
<reference evidence="1 2" key="1">
    <citation type="submission" date="2016-04" db="EMBL/GenBank/DDBJ databases">
        <authorList>
            <person name="Evans L.H."/>
            <person name="Alamgir A."/>
            <person name="Owens N."/>
            <person name="Weber N.D."/>
            <person name="Virtaneva K."/>
            <person name="Barbian K."/>
            <person name="Babar A."/>
            <person name="Rosenke K."/>
        </authorList>
    </citation>
    <scope>NUCLEOTIDE SEQUENCE [LARGE SCALE GENOMIC DNA]</scope>
    <source>
        <strain evidence="1 2">IFM 0406</strain>
    </source>
</reference>
<dbReference type="InterPro" id="IPR006311">
    <property type="entry name" value="TAT_signal"/>
</dbReference>
<evidence type="ECO:0000313" key="2">
    <source>
        <dbReference type="Proteomes" id="UP000076512"/>
    </source>
</evidence>
<gene>
    <name evidence="1" type="ORF">AWN90_21960</name>
</gene>
<protein>
    <submittedName>
        <fullName evidence="1">Uncharacterized protein</fullName>
    </submittedName>
</protein>
<dbReference type="PROSITE" id="PS51318">
    <property type="entry name" value="TAT"/>
    <property type="match status" value="1"/>
</dbReference>
<name>A0A164NU10_9NOCA</name>
<organism evidence="1 2">
    <name type="scientific">Nocardia terpenica</name>
    <dbReference type="NCBI Taxonomy" id="455432"/>
    <lineage>
        <taxon>Bacteria</taxon>
        <taxon>Bacillati</taxon>
        <taxon>Actinomycetota</taxon>
        <taxon>Actinomycetes</taxon>
        <taxon>Mycobacteriales</taxon>
        <taxon>Nocardiaceae</taxon>
        <taxon>Nocardia</taxon>
    </lineage>
</organism>
<dbReference type="EMBL" id="LWGR01000004">
    <property type="protein sequence ID" value="KZM74723.1"/>
    <property type="molecule type" value="Genomic_DNA"/>
</dbReference>
<keyword evidence="2" id="KW-1185">Reference proteome</keyword>